<organism evidence="1 2">
    <name type="scientific">Parasedimentitalea psychrophila</name>
    <dbReference type="NCBI Taxonomy" id="2997337"/>
    <lineage>
        <taxon>Bacteria</taxon>
        <taxon>Pseudomonadati</taxon>
        <taxon>Pseudomonadota</taxon>
        <taxon>Alphaproteobacteria</taxon>
        <taxon>Rhodobacterales</taxon>
        <taxon>Paracoccaceae</taxon>
        <taxon>Parasedimentitalea</taxon>
    </lineage>
</organism>
<gene>
    <name evidence="1" type="ORF">QPJ95_09695</name>
</gene>
<keyword evidence="2" id="KW-1185">Reference proteome</keyword>
<protein>
    <recommendedName>
        <fullName evidence="3">Asp/Glu racemase</fullName>
    </recommendedName>
</protein>
<accession>A0A9Y2L582</accession>
<evidence type="ECO:0000313" key="2">
    <source>
        <dbReference type="Proteomes" id="UP001238334"/>
    </source>
</evidence>
<dbReference type="RefSeq" id="WP_270919227.1">
    <property type="nucleotide sequence ID" value="NZ_CP127247.1"/>
</dbReference>
<name>A0A9Y2L582_9RHOB</name>
<dbReference type="Proteomes" id="UP001238334">
    <property type="component" value="Chromosome"/>
</dbReference>
<proteinExistence type="predicted"/>
<dbReference type="AlphaFoldDB" id="A0A9Y2L582"/>
<dbReference type="KEGG" id="ppso:QPJ95_09695"/>
<evidence type="ECO:0008006" key="3">
    <source>
        <dbReference type="Google" id="ProtNLM"/>
    </source>
</evidence>
<sequence length="198" mass="20857">MTDLTLLHTAKVHCATFDRLAPQADLHHVVRPDWLARAQNGIDDRLAAEIAAAVKAAEAPVLCSCTTIGPVAEAAGAIRIDWPMMMQAALIGGPVLLAYCLDSTAQPSQALLRRAFGRSDPQLTCLQLAPHWPLFEAGQTASFNQALAADIEQALTQQRYGCVVLAQASMAGAAGMIQTDVPVLASPEIATQALLPAP</sequence>
<evidence type="ECO:0000313" key="1">
    <source>
        <dbReference type="EMBL" id="WIY27154.1"/>
    </source>
</evidence>
<dbReference type="EMBL" id="CP127247">
    <property type="protein sequence ID" value="WIY27154.1"/>
    <property type="molecule type" value="Genomic_DNA"/>
</dbReference>
<reference evidence="1 2" key="1">
    <citation type="submission" date="2023-06" db="EMBL/GenBank/DDBJ databases">
        <title>Parasedimentitalea psychrophila sp. nov., a psychrophilic bacterium isolated from deep-sea sediment.</title>
        <authorList>
            <person name="Li A."/>
        </authorList>
    </citation>
    <scope>NUCLEOTIDE SEQUENCE [LARGE SCALE GENOMIC DNA]</scope>
    <source>
        <strain evidence="1 2">QS115</strain>
    </source>
</reference>